<sequence>MMKNQSKQVTSLTTTRLSPLAKPFSLNRSTLQPCSSSLFSGYPFLESPKEGDFDGFAEDLFLPTYSPLDHGMQGGHSQESLYAKGSDVADSTMFKEGKQAVHGLSPCLTESAGTSTTVAEDLLSNSKGTMHAADECSSFPLYNFKISPLKLLTTDMFSAKNTSLNQSSKNMVENDSDVDSPCWKGTMAFCGTPIENSGSIQINNVEKATRKHNSLNPLAPQFFPRIGYAKDEFRSSNSCAPVTTNLLSGEHMLMKTVMAESPVELNMGIELQPSSNTCGREKEVDMIHYPKNSSVDPVLNLHCKVTQSSSKEDCSMSKGKLEAFVDADNLAKGTKDPRVCRSMSDAFTSKSHSRIPILASSSSSGVSVVTDLLKTFEGISKSLIKSPKPDVGVVVSVMHVLSELLVQTSIDEVDSNNDHGHDEIMIHQIINNLNDFSTKRSVQRIPTLDSIPADSPFCYDWSLELPKGLEMTRIETLNDPNKLHPQNDYMNEKTVYKMFGQSGKSFLAPNSEDQYKGNEITQVIRRSLGKALHFDKHMHPEALLFLNLWLDSVAKRCYGEYKTYHCLMEAGLDVNCTTVVDVGLHARHISIVPNVDSEKEEFDTHLEQFL</sequence>
<evidence type="ECO:0000313" key="2">
    <source>
        <dbReference type="Proteomes" id="UP001189624"/>
    </source>
</evidence>
<proteinExistence type="predicted"/>
<dbReference type="Gramene" id="rna-AYBTSS11_LOCUS18992">
    <property type="protein sequence ID" value="CAJ1961958.1"/>
    <property type="gene ID" value="gene-AYBTSS11_LOCUS18992"/>
</dbReference>
<dbReference type="Proteomes" id="UP001189624">
    <property type="component" value="Chromosome 6"/>
</dbReference>
<reference evidence="1" key="1">
    <citation type="submission" date="2023-10" db="EMBL/GenBank/DDBJ databases">
        <authorList>
            <person name="Domelevo Entfellner J.-B."/>
        </authorList>
    </citation>
    <scope>NUCLEOTIDE SEQUENCE</scope>
</reference>
<evidence type="ECO:0000313" key="1">
    <source>
        <dbReference type="EMBL" id="CAJ1961958.1"/>
    </source>
</evidence>
<keyword evidence="2" id="KW-1185">Reference proteome</keyword>
<dbReference type="EMBL" id="OY731403">
    <property type="protein sequence ID" value="CAJ1961958.1"/>
    <property type="molecule type" value="Genomic_DNA"/>
</dbReference>
<dbReference type="AlphaFoldDB" id="A0AA86T3A4"/>
<dbReference type="PANTHER" id="PTHR34361">
    <property type="entry name" value="OS08G0157800 PROTEIN"/>
    <property type="match status" value="1"/>
</dbReference>
<name>A0AA86T3A4_9FABA</name>
<accession>A0AA86T3A4</accession>
<organism evidence="1 2">
    <name type="scientific">Sphenostylis stenocarpa</name>
    <dbReference type="NCBI Taxonomy" id="92480"/>
    <lineage>
        <taxon>Eukaryota</taxon>
        <taxon>Viridiplantae</taxon>
        <taxon>Streptophyta</taxon>
        <taxon>Embryophyta</taxon>
        <taxon>Tracheophyta</taxon>
        <taxon>Spermatophyta</taxon>
        <taxon>Magnoliopsida</taxon>
        <taxon>eudicotyledons</taxon>
        <taxon>Gunneridae</taxon>
        <taxon>Pentapetalae</taxon>
        <taxon>rosids</taxon>
        <taxon>fabids</taxon>
        <taxon>Fabales</taxon>
        <taxon>Fabaceae</taxon>
        <taxon>Papilionoideae</taxon>
        <taxon>50 kb inversion clade</taxon>
        <taxon>NPAAA clade</taxon>
        <taxon>indigoferoid/millettioid clade</taxon>
        <taxon>Phaseoleae</taxon>
        <taxon>Sphenostylis</taxon>
    </lineage>
</organism>
<dbReference type="PANTHER" id="PTHR34361:SF6">
    <property type="entry name" value="POX DOMAIN-CONTAINING PROTEIN"/>
    <property type="match status" value="1"/>
</dbReference>
<protein>
    <submittedName>
        <fullName evidence="1">Uncharacterized protein</fullName>
    </submittedName>
</protein>
<gene>
    <name evidence="1" type="ORF">AYBTSS11_LOCUS18992</name>
</gene>